<evidence type="ECO:0000256" key="3">
    <source>
        <dbReference type="ARBA" id="ARBA00005119"/>
    </source>
</evidence>
<name>A0A345Z3U2_9MOLU</name>
<accession>A0A345Z3U2</accession>
<evidence type="ECO:0000256" key="12">
    <source>
        <dbReference type="ARBA" id="ARBA00022695"/>
    </source>
</evidence>
<feature type="transmembrane region" description="Helical" evidence="20">
    <location>
        <begin position="98"/>
        <end position="116"/>
    </location>
</feature>
<reference evidence="21 22" key="1">
    <citation type="submission" date="2018-07" db="EMBL/GenBank/DDBJ databases">
        <title>Complete genome sequence of Spiroplasma alleghenense PLHS-1 (ATCC 51752).</title>
        <authorList>
            <person name="Chou L."/>
            <person name="Lee T.-Y."/>
            <person name="Tsai Y.-M."/>
            <person name="Kuo C.-H."/>
        </authorList>
    </citation>
    <scope>NUCLEOTIDE SEQUENCE [LARGE SCALE GENOMIC DNA]</scope>
    <source>
        <strain evidence="21 22">PLHS-1</strain>
    </source>
</reference>
<evidence type="ECO:0000313" key="21">
    <source>
        <dbReference type="EMBL" id="AXK51271.1"/>
    </source>
</evidence>
<keyword evidence="13 20" id="KW-1133">Transmembrane helix</keyword>
<evidence type="ECO:0000256" key="8">
    <source>
        <dbReference type="ARBA" id="ARBA00022475"/>
    </source>
</evidence>
<evidence type="ECO:0000256" key="15">
    <source>
        <dbReference type="ARBA" id="ARBA00023136"/>
    </source>
</evidence>
<keyword evidence="10 18" id="KW-0808">Transferase</keyword>
<evidence type="ECO:0000256" key="9">
    <source>
        <dbReference type="ARBA" id="ARBA00022516"/>
    </source>
</evidence>
<evidence type="ECO:0000256" key="14">
    <source>
        <dbReference type="ARBA" id="ARBA00023098"/>
    </source>
</evidence>
<dbReference type="PROSITE" id="PS01315">
    <property type="entry name" value="CDS"/>
    <property type="match status" value="1"/>
</dbReference>
<feature type="transmembrane region" description="Helical" evidence="20">
    <location>
        <begin position="140"/>
        <end position="160"/>
    </location>
</feature>
<keyword evidence="8" id="KW-1003">Cell membrane</keyword>
<dbReference type="PANTHER" id="PTHR46382">
    <property type="entry name" value="PHOSPHATIDATE CYTIDYLYLTRANSFERASE"/>
    <property type="match status" value="1"/>
</dbReference>
<feature type="region of interest" description="Disordered" evidence="19">
    <location>
        <begin position="1"/>
        <end position="20"/>
    </location>
</feature>
<feature type="transmembrane region" description="Helical" evidence="20">
    <location>
        <begin position="209"/>
        <end position="230"/>
    </location>
</feature>
<feature type="transmembrane region" description="Helical" evidence="20">
    <location>
        <begin position="293"/>
        <end position="318"/>
    </location>
</feature>
<dbReference type="GO" id="GO:0004605">
    <property type="term" value="F:phosphatidate cytidylyltransferase activity"/>
    <property type="evidence" value="ECO:0007669"/>
    <property type="project" value="UniProtKB-EC"/>
</dbReference>
<evidence type="ECO:0000256" key="5">
    <source>
        <dbReference type="ARBA" id="ARBA00010185"/>
    </source>
</evidence>
<dbReference type="GO" id="GO:0005886">
    <property type="term" value="C:plasma membrane"/>
    <property type="evidence" value="ECO:0007669"/>
    <property type="project" value="UniProtKB-SubCell"/>
</dbReference>
<comment type="pathway">
    <text evidence="3 18">Phospholipid metabolism; CDP-diacylglycerol biosynthesis; CDP-diacylglycerol from sn-glycerol 3-phosphate: step 3/3.</text>
</comment>
<comment type="catalytic activity">
    <reaction evidence="1 18">
        <text>a 1,2-diacyl-sn-glycero-3-phosphate + CTP + H(+) = a CDP-1,2-diacyl-sn-glycerol + diphosphate</text>
        <dbReference type="Rhea" id="RHEA:16229"/>
        <dbReference type="ChEBI" id="CHEBI:15378"/>
        <dbReference type="ChEBI" id="CHEBI:33019"/>
        <dbReference type="ChEBI" id="CHEBI:37563"/>
        <dbReference type="ChEBI" id="CHEBI:58332"/>
        <dbReference type="ChEBI" id="CHEBI:58608"/>
        <dbReference type="EC" id="2.7.7.41"/>
    </reaction>
</comment>
<feature type="transmembrane region" description="Helical" evidence="20">
    <location>
        <begin position="251"/>
        <end position="273"/>
    </location>
</feature>
<protein>
    <recommendedName>
        <fullName evidence="7 18">Phosphatidate cytidylyltransferase</fullName>
        <ecNumber evidence="6 18">2.7.7.41</ecNumber>
    </recommendedName>
</protein>
<dbReference type="UniPathway" id="UPA00557">
    <property type="reaction ID" value="UER00614"/>
</dbReference>
<feature type="transmembrane region" description="Helical" evidence="20">
    <location>
        <begin position="37"/>
        <end position="60"/>
    </location>
</feature>
<keyword evidence="16" id="KW-0594">Phospholipid biosynthesis</keyword>
<evidence type="ECO:0000256" key="20">
    <source>
        <dbReference type="SAM" id="Phobius"/>
    </source>
</evidence>
<comment type="pathway">
    <text evidence="4">Lipid metabolism.</text>
</comment>
<keyword evidence="14" id="KW-0443">Lipid metabolism</keyword>
<dbReference type="Proteomes" id="UP000254792">
    <property type="component" value="Chromosome"/>
</dbReference>
<dbReference type="GO" id="GO:0016024">
    <property type="term" value="P:CDP-diacylglycerol biosynthetic process"/>
    <property type="evidence" value="ECO:0007669"/>
    <property type="project" value="UniProtKB-UniPathway"/>
</dbReference>
<keyword evidence="9" id="KW-0444">Lipid biosynthesis</keyword>
<keyword evidence="15 20" id="KW-0472">Membrane</keyword>
<feature type="transmembrane region" description="Helical" evidence="20">
    <location>
        <begin position="339"/>
        <end position="360"/>
    </location>
</feature>
<evidence type="ECO:0000256" key="17">
    <source>
        <dbReference type="ARBA" id="ARBA00023264"/>
    </source>
</evidence>
<dbReference type="EMBL" id="CP031376">
    <property type="protein sequence ID" value="AXK51271.1"/>
    <property type="molecule type" value="Genomic_DNA"/>
</dbReference>
<feature type="transmembrane region" description="Helical" evidence="20">
    <location>
        <begin position="66"/>
        <end position="86"/>
    </location>
</feature>
<keyword evidence="17" id="KW-1208">Phospholipid metabolism</keyword>
<evidence type="ECO:0000256" key="6">
    <source>
        <dbReference type="ARBA" id="ARBA00012487"/>
    </source>
</evidence>
<evidence type="ECO:0000256" key="4">
    <source>
        <dbReference type="ARBA" id="ARBA00005189"/>
    </source>
</evidence>
<evidence type="ECO:0000256" key="1">
    <source>
        <dbReference type="ARBA" id="ARBA00001698"/>
    </source>
</evidence>
<sequence>MKNNKIKAEESAAKEKTKKSPEFKSAKKEISNLEVRALSTIVLLTLLLIYVISGAIYTSLINSWSGAPYFVIISLLGSIFLISISIWEMNRALGIKDWWMHLITVVIALLLFATPVRSEEFLLTISQSSLKFMTDLHFDWLKFWIFWVLGFVFLMVYLSYGFWKKNTSLVKMLLAFAMSLVIVLAYKGFTVLCLSVIETGLGQYKAFYSFNTVIWIWMIIILTDTFAYLGGMKFGKTKLAPSISPKKTWEGATIGFVVAFIIGALYALMFYFVEPIRDFAPLTITMQQNGSTVYIVFSYIGLSAVFSIIGQFGDLLFSWIKRKVDVKDYSRIIPGHGGVLDRLDSFTFAFFVVFFITIYIR</sequence>
<evidence type="ECO:0000256" key="19">
    <source>
        <dbReference type="SAM" id="MobiDB-lite"/>
    </source>
</evidence>
<evidence type="ECO:0000256" key="11">
    <source>
        <dbReference type="ARBA" id="ARBA00022692"/>
    </source>
</evidence>
<evidence type="ECO:0000256" key="2">
    <source>
        <dbReference type="ARBA" id="ARBA00004651"/>
    </source>
</evidence>
<proteinExistence type="inferred from homology"/>
<comment type="similarity">
    <text evidence="5 18">Belongs to the CDS family.</text>
</comment>
<keyword evidence="22" id="KW-1185">Reference proteome</keyword>
<evidence type="ECO:0000313" key="22">
    <source>
        <dbReference type="Proteomes" id="UP000254792"/>
    </source>
</evidence>
<organism evidence="21 22">
    <name type="scientific">Spiroplasma alleghenense</name>
    <dbReference type="NCBI Taxonomy" id="216931"/>
    <lineage>
        <taxon>Bacteria</taxon>
        <taxon>Bacillati</taxon>
        <taxon>Mycoplasmatota</taxon>
        <taxon>Mollicutes</taxon>
        <taxon>Entomoplasmatales</taxon>
        <taxon>Spiroplasmataceae</taxon>
        <taxon>Spiroplasma</taxon>
    </lineage>
</organism>
<keyword evidence="12 18" id="KW-0548">Nucleotidyltransferase</keyword>
<dbReference type="Pfam" id="PF01148">
    <property type="entry name" value="CTP_transf_1"/>
    <property type="match status" value="1"/>
</dbReference>
<keyword evidence="11 18" id="KW-0812">Transmembrane</keyword>
<dbReference type="EC" id="2.7.7.41" evidence="6 18"/>
<dbReference type="RefSeq" id="WP_115558177.1">
    <property type="nucleotide sequence ID" value="NZ_CP031376.1"/>
</dbReference>
<comment type="subcellular location">
    <subcellularLocation>
        <location evidence="2">Cell membrane</location>
        <topology evidence="2">Multi-pass membrane protein</topology>
    </subcellularLocation>
</comment>
<evidence type="ECO:0000256" key="7">
    <source>
        <dbReference type="ARBA" id="ARBA00019373"/>
    </source>
</evidence>
<gene>
    <name evidence="21" type="primary">cdsA</name>
    <name evidence="21" type="ORF">SALLE_v1c05990</name>
</gene>
<feature type="transmembrane region" description="Helical" evidence="20">
    <location>
        <begin position="172"/>
        <end position="197"/>
    </location>
</feature>
<dbReference type="PANTHER" id="PTHR46382:SF1">
    <property type="entry name" value="PHOSPHATIDATE CYTIDYLYLTRANSFERASE"/>
    <property type="match status" value="1"/>
</dbReference>
<dbReference type="InterPro" id="IPR000374">
    <property type="entry name" value="PC_trans"/>
</dbReference>
<evidence type="ECO:0000256" key="16">
    <source>
        <dbReference type="ARBA" id="ARBA00023209"/>
    </source>
</evidence>
<dbReference type="KEGG" id="salx:SALLE_v1c05990"/>
<evidence type="ECO:0000256" key="10">
    <source>
        <dbReference type="ARBA" id="ARBA00022679"/>
    </source>
</evidence>
<evidence type="ECO:0000256" key="18">
    <source>
        <dbReference type="RuleBase" id="RU003938"/>
    </source>
</evidence>
<evidence type="ECO:0000256" key="13">
    <source>
        <dbReference type="ARBA" id="ARBA00022989"/>
    </source>
</evidence>
<dbReference type="AlphaFoldDB" id="A0A345Z3U2"/>
<dbReference type="OrthoDB" id="9799199at2"/>